<sequence length="147" mass="16987">MKAQKEELMANVPSTAIRLLDMIRTAAEYDDFEVVANTLERMLQPWSMRVINVADDFTEEDADLLGEFWRKFLDLRPSEDILKRASVPYMVALGASINTKYIEVHELAEEQCASIFLLSNFLLTEQGVQEANPYENVLQFTRRPIRK</sequence>
<dbReference type="EMBL" id="MFMA01000004">
    <property type="protein sequence ID" value="OGG74156.1"/>
    <property type="molecule type" value="Genomic_DNA"/>
</dbReference>
<evidence type="ECO:0000313" key="1">
    <source>
        <dbReference type="EMBL" id="OGG74156.1"/>
    </source>
</evidence>
<reference evidence="1 2" key="1">
    <citation type="journal article" date="2016" name="Nat. Commun.">
        <title>Thousands of microbial genomes shed light on interconnected biogeochemical processes in an aquifer system.</title>
        <authorList>
            <person name="Anantharaman K."/>
            <person name="Brown C.T."/>
            <person name="Hug L.A."/>
            <person name="Sharon I."/>
            <person name="Castelle C.J."/>
            <person name="Probst A.J."/>
            <person name="Thomas B.C."/>
            <person name="Singh A."/>
            <person name="Wilkins M.J."/>
            <person name="Karaoz U."/>
            <person name="Brodie E.L."/>
            <person name="Williams K.H."/>
            <person name="Hubbard S.S."/>
            <person name="Banfield J.F."/>
        </authorList>
    </citation>
    <scope>NUCLEOTIDE SEQUENCE [LARGE SCALE GENOMIC DNA]</scope>
</reference>
<proteinExistence type="predicted"/>
<accession>A0A1F6EKI7</accession>
<gene>
    <name evidence="1" type="ORF">A3A40_03270</name>
</gene>
<protein>
    <submittedName>
        <fullName evidence="1">Uncharacterized protein</fullName>
    </submittedName>
</protein>
<name>A0A1F6EKI7_9BACT</name>
<comment type="caution">
    <text evidence="1">The sequence shown here is derived from an EMBL/GenBank/DDBJ whole genome shotgun (WGS) entry which is preliminary data.</text>
</comment>
<organism evidence="1 2">
    <name type="scientific">Candidatus Kaiserbacteria bacterium RIFCSPLOWO2_01_FULL_54_20</name>
    <dbReference type="NCBI Taxonomy" id="1798513"/>
    <lineage>
        <taxon>Bacteria</taxon>
        <taxon>Candidatus Kaiseribacteriota</taxon>
    </lineage>
</organism>
<dbReference type="AlphaFoldDB" id="A0A1F6EKI7"/>
<dbReference type="Proteomes" id="UP000178427">
    <property type="component" value="Unassembled WGS sequence"/>
</dbReference>
<evidence type="ECO:0000313" key="2">
    <source>
        <dbReference type="Proteomes" id="UP000178427"/>
    </source>
</evidence>